<keyword evidence="3 7" id="KW-0812">Transmembrane</keyword>
<evidence type="ECO:0000256" key="3">
    <source>
        <dbReference type="ARBA" id="ARBA00022692"/>
    </source>
</evidence>
<keyword evidence="6 7" id="KW-0472">Membrane</keyword>
<dbReference type="Proteomes" id="UP001597525">
    <property type="component" value="Unassembled WGS sequence"/>
</dbReference>
<feature type="transmembrane region" description="Helical" evidence="7">
    <location>
        <begin position="345"/>
        <end position="361"/>
    </location>
</feature>
<dbReference type="InterPro" id="IPR006153">
    <property type="entry name" value="Cation/H_exchanger_TM"/>
</dbReference>
<name>A0ABW6BN61_9SPHI</name>
<feature type="transmembrane region" description="Helical" evidence="7">
    <location>
        <begin position="437"/>
        <end position="459"/>
    </location>
</feature>
<feature type="transmembrane region" description="Helical" evidence="7">
    <location>
        <begin position="126"/>
        <end position="145"/>
    </location>
</feature>
<feature type="transmembrane region" description="Helical" evidence="7">
    <location>
        <begin position="7"/>
        <end position="25"/>
    </location>
</feature>
<comment type="caution">
    <text evidence="9">The sequence shown here is derived from an EMBL/GenBank/DDBJ whole genome shotgun (WGS) entry which is preliminary data.</text>
</comment>
<evidence type="ECO:0000256" key="5">
    <source>
        <dbReference type="ARBA" id="ARBA00023065"/>
    </source>
</evidence>
<evidence type="ECO:0000259" key="8">
    <source>
        <dbReference type="Pfam" id="PF00999"/>
    </source>
</evidence>
<gene>
    <name evidence="9" type="ORF">ACFS7Y_22330</name>
</gene>
<feature type="domain" description="Cation/H+ exchanger transmembrane" evidence="8">
    <location>
        <begin position="73"/>
        <end position="457"/>
    </location>
</feature>
<feature type="transmembrane region" description="Helical" evidence="7">
    <location>
        <begin position="254"/>
        <end position="275"/>
    </location>
</feature>
<keyword evidence="2" id="KW-0813">Transport</keyword>
<dbReference type="RefSeq" id="WP_320183626.1">
    <property type="nucleotide sequence ID" value="NZ_CP138332.1"/>
</dbReference>
<evidence type="ECO:0000313" key="9">
    <source>
        <dbReference type="EMBL" id="MFD2970145.1"/>
    </source>
</evidence>
<dbReference type="SUPFAM" id="SSF52402">
    <property type="entry name" value="Adenine nucleotide alpha hydrolases-like"/>
    <property type="match status" value="1"/>
</dbReference>
<dbReference type="EMBL" id="JBHUPB010000015">
    <property type="protein sequence ID" value="MFD2970145.1"/>
    <property type="molecule type" value="Genomic_DNA"/>
</dbReference>
<feature type="transmembrane region" description="Helical" evidence="7">
    <location>
        <begin position="225"/>
        <end position="248"/>
    </location>
</feature>
<evidence type="ECO:0000256" key="4">
    <source>
        <dbReference type="ARBA" id="ARBA00022989"/>
    </source>
</evidence>
<proteinExistence type="predicted"/>
<evidence type="ECO:0000256" key="2">
    <source>
        <dbReference type="ARBA" id="ARBA00022448"/>
    </source>
</evidence>
<dbReference type="PANTHER" id="PTHR32468:SF0">
    <property type="entry name" value="K(+)_H(+) ANTIPORTER 1"/>
    <property type="match status" value="1"/>
</dbReference>
<evidence type="ECO:0000256" key="6">
    <source>
        <dbReference type="ARBA" id="ARBA00023136"/>
    </source>
</evidence>
<dbReference type="Pfam" id="PF00999">
    <property type="entry name" value="Na_H_Exchanger"/>
    <property type="match status" value="1"/>
</dbReference>
<organism evidence="9 10">
    <name type="scientific">Sphingobacterium bambusae</name>
    <dbReference type="NCBI Taxonomy" id="662858"/>
    <lineage>
        <taxon>Bacteria</taxon>
        <taxon>Pseudomonadati</taxon>
        <taxon>Bacteroidota</taxon>
        <taxon>Sphingobacteriia</taxon>
        <taxon>Sphingobacteriales</taxon>
        <taxon>Sphingobacteriaceae</taxon>
        <taxon>Sphingobacterium</taxon>
    </lineage>
</organism>
<feature type="transmembrane region" description="Helical" evidence="7">
    <location>
        <begin position="373"/>
        <end position="396"/>
    </location>
</feature>
<dbReference type="PANTHER" id="PTHR32468">
    <property type="entry name" value="CATION/H + ANTIPORTER"/>
    <property type="match status" value="1"/>
</dbReference>
<keyword evidence="5" id="KW-0406">Ion transport</keyword>
<dbReference type="Gene3D" id="1.20.1530.20">
    <property type="match status" value="1"/>
</dbReference>
<sequence length="758" mass="84857">MQTLKRILFYLLAISGFATIIYWIVQRGKAMESGRNISSDNLSGSAWSEFINTLQHNLTHPLALLLLQIIVIILTARLFGWFFKKVGQPTVIGEIIAGITLGPSFLGHYFPNIAAALLPLESLDNLQFLSQIGLIFFMFIIGMQLDLKVIQRRAHDAIVISHASIIIPFVLGVSLAYFLYSSLAPATVDFTSFALFIGISMSITAFPVLARIVQERDLQKTKLGTLVITCAAADDVTAWCLLAIVITIVKAGNLAGTIFIIAMAIAYVFFMIKLVRPFLHRVADMYASRETLSKPIVAIFFINLLLSAYLTEVIGIHALFGAFMAGAIMPDNSKFKNILTEKMEDVALLLLLPLFFVYTGLRTEIGILQDRYLWQVTVAVILVAIVGKLIGSSVAAKLLGQNWKDSLTIGTLMNTRGLMELVVLNIGYDLGVLTPEIFTMMVIMALVTTCMTGPSLNLIDKLFKPKNTNIPDEVIRVGKYNILIAFGHPERSINLLRLAHELTRKMNRSTSITAVHLSPTNDLNRLNAAQYERDSFAPIREEAQRQELQINSIFKASNNLESEIVEIANEGDYDLLLIGVGQSIFDGSALGKIFGFTTRIINPEKIIYRVMEKENPLEASIFSDSTQQILYKSRITVGVFFDKGFEQADHILLFIFTKHDLKLIRYAQKFIHNSNAQVMIIDRQKLVSKSTETLELIRSIEQVAPNHISRLENIDINQALFTNQDLILLSTESWKQLFDTKNPWLKFIPSTLLIKDRS</sequence>
<comment type="subcellular location">
    <subcellularLocation>
        <location evidence="1">Membrane</location>
        <topology evidence="1">Multi-pass membrane protein</topology>
    </subcellularLocation>
</comment>
<feature type="transmembrane region" description="Helical" evidence="7">
    <location>
        <begin position="157"/>
        <end position="180"/>
    </location>
</feature>
<keyword evidence="10" id="KW-1185">Reference proteome</keyword>
<evidence type="ECO:0000256" key="7">
    <source>
        <dbReference type="SAM" id="Phobius"/>
    </source>
</evidence>
<feature type="transmembrane region" description="Helical" evidence="7">
    <location>
        <begin position="62"/>
        <end position="83"/>
    </location>
</feature>
<dbReference type="InterPro" id="IPR050794">
    <property type="entry name" value="CPA2_transporter"/>
</dbReference>
<keyword evidence="4 7" id="KW-1133">Transmembrane helix</keyword>
<dbReference type="InterPro" id="IPR038770">
    <property type="entry name" value="Na+/solute_symporter_sf"/>
</dbReference>
<feature type="transmembrane region" description="Helical" evidence="7">
    <location>
        <begin position="192"/>
        <end position="213"/>
    </location>
</feature>
<reference evidence="10" key="1">
    <citation type="journal article" date="2019" name="Int. J. Syst. Evol. Microbiol.">
        <title>The Global Catalogue of Microorganisms (GCM) 10K type strain sequencing project: providing services to taxonomists for standard genome sequencing and annotation.</title>
        <authorList>
            <consortium name="The Broad Institute Genomics Platform"/>
            <consortium name="The Broad Institute Genome Sequencing Center for Infectious Disease"/>
            <person name="Wu L."/>
            <person name="Ma J."/>
        </authorList>
    </citation>
    <scope>NUCLEOTIDE SEQUENCE [LARGE SCALE GENOMIC DNA]</scope>
    <source>
        <strain evidence="10">KCTC 22814</strain>
    </source>
</reference>
<feature type="transmembrane region" description="Helical" evidence="7">
    <location>
        <begin position="95"/>
        <end position="120"/>
    </location>
</feature>
<evidence type="ECO:0000313" key="10">
    <source>
        <dbReference type="Proteomes" id="UP001597525"/>
    </source>
</evidence>
<accession>A0ABW6BN61</accession>
<evidence type="ECO:0000256" key="1">
    <source>
        <dbReference type="ARBA" id="ARBA00004141"/>
    </source>
</evidence>
<feature type="transmembrane region" description="Helical" evidence="7">
    <location>
        <begin position="296"/>
        <end position="325"/>
    </location>
</feature>
<protein>
    <submittedName>
        <fullName evidence="9">Cation:proton antiporter</fullName>
    </submittedName>
</protein>